<name>A0ACB1AGJ9_MELEN</name>
<proteinExistence type="predicted"/>
<keyword evidence="2" id="KW-1185">Reference proteome</keyword>
<evidence type="ECO:0000313" key="2">
    <source>
        <dbReference type="Proteomes" id="UP001497535"/>
    </source>
</evidence>
<evidence type="ECO:0000313" key="1">
    <source>
        <dbReference type="EMBL" id="CAK5090161.1"/>
    </source>
</evidence>
<dbReference type="EMBL" id="CAVMJV010000081">
    <property type="protein sequence ID" value="CAK5090161.1"/>
    <property type="molecule type" value="Genomic_DNA"/>
</dbReference>
<protein>
    <submittedName>
        <fullName evidence="1">Uncharacterized protein</fullName>
    </submittedName>
</protein>
<comment type="caution">
    <text evidence="1">The sequence shown here is derived from an EMBL/GenBank/DDBJ whole genome shotgun (WGS) entry which is preliminary data.</text>
</comment>
<reference evidence="1" key="1">
    <citation type="submission" date="2023-11" db="EMBL/GenBank/DDBJ databases">
        <authorList>
            <person name="Poullet M."/>
        </authorList>
    </citation>
    <scope>NUCLEOTIDE SEQUENCE</scope>
    <source>
        <strain evidence="1">E1834</strain>
    </source>
</reference>
<gene>
    <name evidence="1" type="ORF">MENTE1834_LOCUS37931</name>
</gene>
<sequence length="899" mass="103477">MNIFSSWASSRSTMLRFIALSLSYTLSLFIFQKGLLVKRHVLPLKSSCSDIVSEENCWIKPKYNKSIFLIIDALRFDFIFPYENCMGKQQLKGDEKYYHGQMPKIARLLREQPGNALLFPFISDAPTTTFQRIKALVTGSVPAFIEAGDNFDGTKISEDNILDQLLASGKNATLLGDETWLQLLPDRFHRHFEKPSFDIMDLDTVDDAVIASIFDEIDRSDWSLIIAHCLGVDHAGHRYGQAHAEMSRKLLQMDKLVEELTQKMDEETILFVFGDHGMTSTGDHGGDSLNELSTALFAYTRPNGNESAKPFSAEFDCSGKFWCGVDSVSQVDLVPTLSLLLDLPIPYPNIGQIIKPIFGNDSSNLFQQLKLNAFQMFRYAREYAKHQIDLRDDLSKISRLYESTTNTDDLTQTIKNLSNLIRSSLDQFYFELCLVGIFSLVDSLAFNCFLIFNAKNTTPFFLWIFRSAMLLLQLSLIFAEKPGNDQLIYTTTSLFVSLCYFLLVFLFGSSIKIKFKYFISFLFSNFQFFGQLILGFLAFSNSFIIYESDVLRFSIQSLILIALIKQLNIHREFSIYRLSFNFKMFIFHIIVVFPSLLILKQFESCREEQVLCYTFIFTSEQLLPWSILASFVSTFFLLEDRWKALKITRFFVWPLLILLYLHWIFESMVMTMKGKPSTSQSVHNTINLFENLSQLLAKSIFSVTLVHFFAIKLFGDENLNKINWLKSIYQMISLPLIMLIGAEYGWRTAFCLFLFPVADFFFQNDIKNWCWLMSLLAAYCFYATGNQRTLNSIPWRAAFVVLPGNFAFKWVPASFILTAMFFGQLLASLMAHMKEEETAPFYLILFLAMKVLGSVLASLLHHKHLMFYKVFAPKFVFDAVELLTCCAFNFIIYLLTTSF</sequence>
<dbReference type="Proteomes" id="UP001497535">
    <property type="component" value="Unassembled WGS sequence"/>
</dbReference>
<accession>A0ACB1AGJ9</accession>
<organism evidence="1 2">
    <name type="scientific">Meloidogyne enterolobii</name>
    <name type="common">Root-knot nematode worm</name>
    <name type="synonym">Meloidogyne mayaguensis</name>
    <dbReference type="NCBI Taxonomy" id="390850"/>
    <lineage>
        <taxon>Eukaryota</taxon>
        <taxon>Metazoa</taxon>
        <taxon>Ecdysozoa</taxon>
        <taxon>Nematoda</taxon>
        <taxon>Chromadorea</taxon>
        <taxon>Rhabditida</taxon>
        <taxon>Tylenchina</taxon>
        <taxon>Tylenchomorpha</taxon>
        <taxon>Tylenchoidea</taxon>
        <taxon>Meloidogynidae</taxon>
        <taxon>Meloidogyninae</taxon>
        <taxon>Meloidogyne</taxon>
    </lineage>
</organism>